<evidence type="ECO:0000313" key="2">
    <source>
        <dbReference type="EMBL" id="MBM7473447.1"/>
    </source>
</evidence>
<sequence>MDDQTLHSLADTAALLAFCGVLAIAAWLVLALALALFVGRGIALCSARDEIRQRSSRPPARVVGRVTTRPTARFATLAPPQIGDAHHQACIPDLSNDPAGEPQAVHCYREFTAPDAVTPSRSRAGTDSS</sequence>
<dbReference type="Proteomes" id="UP000776164">
    <property type="component" value="Unassembled WGS sequence"/>
</dbReference>
<evidence type="ECO:0000256" key="1">
    <source>
        <dbReference type="SAM" id="Phobius"/>
    </source>
</evidence>
<proteinExistence type="predicted"/>
<evidence type="ECO:0000313" key="3">
    <source>
        <dbReference type="Proteomes" id="UP000776164"/>
    </source>
</evidence>
<accession>A0ABS2L8M6</accession>
<keyword evidence="3" id="KW-1185">Reference proteome</keyword>
<gene>
    <name evidence="2" type="ORF">JOE66_003081</name>
</gene>
<feature type="transmembrane region" description="Helical" evidence="1">
    <location>
        <begin position="12"/>
        <end position="38"/>
    </location>
</feature>
<dbReference type="RefSeq" id="WP_205110937.1">
    <property type="nucleotide sequence ID" value="NZ_BAAAHT010000001.1"/>
</dbReference>
<name>A0ABS2L8M6_9MICO</name>
<organism evidence="2 3">
    <name type="scientific">Subtercola frigoramans</name>
    <dbReference type="NCBI Taxonomy" id="120298"/>
    <lineage>
        <taxon>Bacteria</taxon>
        <taxon>Bacillati</taxon>
        <taxon>Actinomycetota</taxon>
        <taxon>Actinomycetes</taxon>
        <taxon>Micrococcales</taxon>
        <taxon>Microbacteriaceae</taxon>
        <taxon>Subtercola</taxon>
    </lineage>
</organism>
<reference evidence="2 3" key="1">
    <citation type="submission" date="2021-01" db="EMBL/GenBank/DDBJ databases">
        <title>Sequencing the genomes of 1000 actinobacteria strains.</title>
        <authorList>
            <person name="Klenk H.-P."/>
        </authorList>
    </citation>
    <scope>NUCLEOTIDE SEQUENCE [LARGE SCALE GENOMIC DNA]</scope>
    <source>
        <strain evidence="2 3">DSM 13057</strain>
    </source>
</reference>
<comment type="caution">
    <text evidence="2">The sequence shown here is derived from an EMBL/GenBank/DDBJ whole genome shotgun (WGS) entry which is preliminary data.</text>
</comment>
<dbReference type="EMBL" id="JAFBBU010000001">
    <property type="protein sequence ID" value="MBM7473447.1"/>
    <property type="molecule type" value="Genomic_DNA"/>
</dbReference>
<protein>
    <submittedName>
        <fullName evidence="2">Uncharacterized protein</fullName>
    </submittedName>
</protein>
<keyword evidence="1" id="KW-0812">Transmembrane</keyword>
<keyword evidence="1" id="KW-1133">Transmembrane helix</keyword>
<keyword evidence="1" id="KW-0472">Membrane</keyword>